<reference evidence="2" key="1">
    <citation type="submission" date="2023-02" db="EMBL/GenBank/DDBJ databases">
        <title>Description of Roseinatronobacter alkalisoli sp. nov., an alkaliphilic bacerium isolated from soda soil.</title>
        <authorList>
            <person name="Wei W."/>
        </authorList>
    </citation>
    <scope>NUCLEOTIDE SEQUENCE</scope>
    <source>
        <strain evidence="2">HJB301</strain>
    </source>
</reference>
<comment type="caution">
    <text evidence="2">The sequence shown here is derived from an EMBL/GenBank/DDBJ whole genome shotgun (WGS) entry which is preliminary data.</text>
</comment>
<dbReference type="EMBL" id="JAQZSM010000013">
    <property type="protein sequence ID" value="MDD7972226.1"/>
    <property type="molecule type" value="Genomic_DNA"/>
</dbReference>
<dbReference type="Gene3D" id="1.50.10.10">
    <property type="match status" value="1"/>
</dbReference>
<evidence type="ECO:0000313" key="2">
    <source>
        <dbReference type="EMBL" id="MDD7972226.1"/>
    </source>
</evidence>
<dbReference type="PANTHER" id="PTHR33886">
    <property type="entry name" value="UNSATURATED RHAMNOGALACTURONAN HYDROLASE (EUROFUNG)"/>
    <property type="match status" value="1"/>
</dbReference>
<evidence type="ECO:0000256" key="1">
    <source>
        <dbReference type="ARBA" id="ARBA00022801"/>
    </source>
</evidence>
<dbReference type="SUPFAM" id="SSF48208">
    <property type="entry name" value="Six-hairpin glycosidases"/>
    <property type="match status" value="1"/>
</dbReference>
<dbReference type="Proteomes" id="UP001431784">
    <property type="component" value="Unassembled WGS sequence"/>
</dbReference>
<dbReference type="GO" id="GO:0016787">
    <property type="term" value="F:hydrolase activity"/>
    <property type="evidence" value="ECO:0007669"/>
    <property type="project" value="UniProtKB-KW"/>
</dbReference>
<sequence>MLEYFDAYAARYQPYKGGDWCYEDGCIYRGLLLLYQATGQARWRDHLMRLVQPQVAPDGSLRGYRIDEYNIDNILAGRILFALDRWTDDPRWMRAAALLARQLDTHPRTDSGNYWHKLRYPHQVWLDGLYMGLPFQIEYAQATGDSARIRDALAQMSSALAVTLRDDGLYAHGYDAARVQEWADPSTGRSPSIWARALGWQAMALVDCAELVGLAEFDAAGLLAPLRGLLAQVITWQQPDGGWLQLMTMPDLAGNYTESSASAMFAYAMTSAAALGVDLPGQNDAIARVTAFARTRLVPMDNGEVQFGGICHVAGLGGFSGVYRDGSPDYYLSEIQVSDDAKGTGPLMMAHARALQLAQAPLQPV</sequence>
<keyword evidence="1 2" id="KW-0378">Hydrolase</keyword>
<dbReference type="InterPro" id="IPR012341">
    <property type="entry name" value="6hp_glycosidase-like_sf"/>
</dbReference>
<accession>A0ABT5TCZ5</accession>
<dbReference type="InterPro" id="IPR010905">
    <property type="entry name" value="Glyco_hydro_88"/>
</dbReference>
<organism evidence="2 3">
    <name type="scientific">Roseinatronobacter alkalisoli</name>
    <dbReference type="NCBI Taxonomy" id="3028235"/>
    <lineage>
        <taxon>Bacteria</taxon>
        <taxon>Pseudomonadati</taxon>
        <taxon>Pseudomonadota</taxon>
        <taxon>Alphaproteobacteria</taxon>
        <taxon>Rhodobacterales</taxon>
        <taxon>Paracoccaceae</taxon>
        <taxon>Roseinatronobacter</taxon>
    </lineage>
</organism>
<dbReference type="Pfam" id="PF07470">
    <property type="entry name" value="Glyco_hydro_88"/>
    <property type="match status" value="1"/>
</dbReference>
<name>A0ABT5TCZ5_9RHOB</name>
<protein>
    <submittedName>
        <fullName evidence="2">Glycoside hydrolase family 88 protein</fullName>
    </submittedName>
</protein>
<gene>
    <name evidence="2" type="ORF">PUT78_14055</name>
</gene>
<dbReference type="InterPro" id="IPR008928">
    <property type="entry name" value="6-hairpin_glycosidase_sf"/>
</dbReference>
<dbReference type="InterPro" id="IPR052043">
    <property type="entry name" value="PolySaccharide_Degr_Enz"/>
</dbReference>
<dbReference type="RefSeq" id="WP_274352902.1">
    <property type="nucleotide sequence ID" value="NZ_JAQZSM010000013.1"/>
</dbReference>
<dbReference type="PANTHER" id="PTHR33886:SF8">
    <property type="entry name" value="UNSATURATED RHAMNOGALACTURONAN HYDROLASE (EUROFUNG)"/>
    <property type="match status" value="1"/>
</dbReference>
<keyword evidence="3" id="KW-1185">Reference proteome</keyword>
<proteinExistence type="predicted"/>
<evidence type="ECO:0000313" key="3">
    <source>
        <dbReference type="Proteomes" id="UP001431784"/>
    </source>
</evidence>